<feature type="region of interest" description="Disordered" evidence="2">
    <location>
        <begin position="1"/>
        <end position="22"/>
    </location>
</feature>
<feature type="binding site" evidence="1">
    <location>
        <position position="103"/>
    </location>
    <ligand>
        <name>Zn(2+)</name>
        <dbReference type="ChEBI" id="CHEBI:29105"/>
    </ligand>
</feature>
<feature type="compositionally biased region" description="Basic and acidic residues" evidence="2">
    <location>
        <begin position="1"/>
        <end position="11"/>
    </location>
</feature>
<evidence type="ECO:0000256" key="2">
    <source>
        <dbReference type="SAM" id="MobiDB-lite"/>
    </source>
</evidence>
<feature type="binding site" evidence="1">
    <location>
        <position position="179"/>
    </location>
    <ligand>
        <name>Zn(2+)</name>
        <dbReference type="ChEBI" id="CHEBI:29105"/>
    </ligand>
</feature>
<protein>
    <submittedName>
        <fullName evidence="3">Mob1/phocein</fullName>
    </submittedName>
</protein>
<dbReference type="SUPFAM" id="SSF101152">
    <property type="entry name" value="Mob1/phocein"/>
    <property type="match status" value="1"/>
</dbReference>
<gene>
    <name evidence="3" type="ORF">K493DRAFT_406748</name>
</gene>
<dbReference type="SMART" id="SM01388">
    <property type="entry name" value="Mob1_phocein"/>
    <property type="match status" value="1"/>
</dbReference>
<dbReference type="EMBL" id="MCFE01000122">
    <property type="protein sequence ID" value="ORX97999.1"/>
    <property type="molecule type" value="Genomic_DNA"/>
</dbReference>
<name>A0A1Y1YJ36_9FUNG</name>
<evidence type="ECO:0000313" key="4">
    <source>
        <dbReference type="Proteomes" id="UP000193498"/>
    </source>
</evidence>
<reference evidence="3 4" key="1">
    <citation type="submission" date="2016-07" db="EMBL/GenBank/DDBJ databases">
        <title>Pervasive Adenine N6-methylation of Active Genes in Fungi.</title>
        <authorList>
            <consortium name="DOE Joint Genome Institute"/>
            <person name="Mondo S.J."/>
            <person name="Dannebaum R.O."/>
            <person name="Kuo R.C."/>
            <person name="Labutti K."/>
            <person name="Haridas S."/>
            <person name="Kuo A."/>
            <person name="Salamov A."/>
            <person name="Ahrendt S.R."/>
            <person name="Lipzen A."/>
            <person name="Sullivan W."/>
            <person name="Andreopoulos W.B."/>
            <person name="Clum A."/>
            <person name="Lindquist E."/>
            <person name="Daum C."/>
            <person name="Ramamoorthy G.K."/>
            <person name="Gryganskyi A."/>
            <person name="Culley D."/>
            <person name="Magnuson J.K."/>
            <person name="James T.Y."/>
            <person name="O'Malley M.A."/>
            <person name="Stajich J.E."/>
            <person name="Spatafora J.W."/>
            <person name="Visel A."/>
            <person name="Grigoriev I.V."/>
        </authorList>
    </citation>
    <scope>NUCLEOTIDE SEQUENCE [LARGE SCALE GENOMIC DNA]</scope>
    <source>
        <strain evidence="3 4">CBS 931.73</strain>
    </source>
</reference>
<sequence>MENKKCKKEDTDAPPLRRNRPGTKFKDAYKWKAPKFSELDPMFACQEYLQLLVRDEPTNINKLMEVPEKQSPYVWEYEHFRQICLEMNYLLVLLQEECVDGNCIYMYIEESVVFCGAHSTPQECCPMNYAVHNLDRVTALLNSDKHFPSRVYVKEKYQKYFRGIAFRLYCILGHAWSEHASIFYKFEGERSLYARLMALSDRFDLIPKKMLLFPRPDIVAACMAVHNRDLLSLHRQ</sequence>
<dbReference type="PANTHER" id="PTHR22599">
    <property type="entry name" value="MPS ONE BINDER KINASE ACTIVATOR-LIKE MOB"/>
    <property type="match status" value="1"/>
</dbReference>
<dbReference type="Gene3D" id="1.20.140.30">
    <property type="entry name" value="MOB kinase activator"/>
    <property type="match status" value="1"/>
</dbReference>
<proteinExistence type="predicted"/>
<dbReference type="InterPro" id="IPR005301">
    <property type="entry name" value="MOB_kinase_act_fam"/>
</dbReference>
<keyword evidence="1" id="KW-0862">Zinc</keyword>
<comment type="caution">
    <text evidence="3">The sequence shown here is derived from an EMBL/GenBank/DDBJ whole genome shotgun (WGS) entry which is preliminary data.</text>
</comment>
<dbReference type="AlphaFoldDB" id="A0A1Y1YJ36"/>
<dbReference type="InParanoid" id="A0A1Y1YJ36"/>
<feature type="binding site" evidence="1">
    <location>
        <position position="98"/>
    </location>
    <ligand>
        <name>Zn(2+)</name>
        <dbReference type="ChEBI" id="CHEBI:29105"/>
    </ligand>
</feature>
<dbReference type="Proteomes" id="UP000193498">
    <property type="component" value="Unassembled WGS sequence"/>
</dbReference>
<dbReference type="InterPro" id="IPR036703">
    <property type="entry name" value="MOB_kinase_act_sf"/>
</dbReference>
<accession>A0A1Y1YJ36</accession>
<evidence type="ECO:0000313" key="3">
    <source>
        <dbReference type="EMBL" id="ORX97999.1"/>
    </source>
</evidence>
<dbReference type="OrthoDB" id="10262609at2759"/>
<keyword evidence="1" id="KW-0479">Metal-binding</keyword>
<feature type="binding site" evidence="1">
    <location>
        <position position="174"/>
    </location>
    <ligand>
        <name>Zn(2+)</name>
        <dbReference type="ChEBI" id="CHEBI:29105"/>
    </ligand>
</feature>
<evidence type="ECO:0000256" key="1">
    <source>
        <dbReference type="PIRSR" id="PIRSR605301-1"/>
    </source>
</evidence>
<dbReference type="STRING" id="1314790.A0A1Y1YJ36"/>
<organism evidence="3 4">
    <name type="scientific">Basidiobolus meristosporus CBS 931.73</name>
    <dbReference type="NCBI Taxonomy" id="1314790"/>
    <lineage>
        <taxon>Eukaryota</taxon>
        <taxon>Fungi</taxon>
        <taxon>Fungi incertae sedis</taxon>
        <taxon>Zoopagomycota</taxon>
        <taxon>Entomophthoromycotina</taxon>
        <taxon>Basidiobolomycetes</taxon>
        <taxon>Basidiobolales</taxon>
        <taxon>Basidiobolaceae</taxon>
        <taxon>Basidiobolus</taxon>
    </lineage>
</organism>
<dbReference type="Pfam" id="PF03637">
    <property type="entry name" value="Mob1_phocein"/>
    <property type="match status" value="1"/>
</dbReference>
<keyword evidence="4" id="KW-1185">Reference proteome</keyword>